<proteinExistence type="predicted"/>
<evidence type="ECO:0000313" key="3">
    <source>
        <dbReference type="Proteomes" id="UP001642360"/>
    </source>
</evidence>
<dbReference type="InterPro" id="IPR050232">
    <property type="entry name" value="FBL13/AtMIF1-like"/>
</dbReference>
<dbReference type="InterPro" id="IPR032675">
    <property type="entry name" value="LRR_dom_sf"/>
</dbReference>
<dbReference type="PANTHER" id="PTHR31900">
    <property type="entry name" value="F-BOX/RNI SUPERFAMILY PROTEIN-RELATED"/>
    <property type="match status" value="1"/>
</dbReference>
<sequence>MLFSGCPWLYWSRINKCEFEDMQVVEISSRSLEILRIINCSSNGKYEVLFDTPAISVLEYHNDVAHAYSVKNLGHLSEAQLDLEVTSEQWEEDGWNYFRTIAEFVAACSHVATLSLSLNCIEAINSSGRLLPKFSSLCTLTLGDIEEKGWNLLPRLLESSPNLKVLNFERGIFEYKGYTEFMAHMTEHVPRCFSSSLYKIELEEFKWKEDDLKLVEHFLNIAKVLRQMKISSNLFSVKQLSMSRKLLMLTKHSTLREIDIQKEKTKILEFSLM</sequence>
<evidence type="ECO:0000313" key="2">
    <source>
        <dbReference type="EMBL" id="CAK9141983.1"/>
    </source>
</evidence>
<accession>A0ABC8RB51</accession>
<dbReference type="Pfam" id="PF08387">
    <property type="entry name" value="FBD"/>
    <property type="match status" value="1"/>
</dbReference>
<evidence type="ECO:0000259" key="1">
    <source>
        <dbReference type="SMART" id="SM00579"/>
    </source>
</evidence>
<comment type="caution">
    <text evidence="2">The sequence shown here is derived from an EMBL/GenBank/DDBJ whole genome shotgun (WGS) entry which is preliminary data.</text>
</comment>
<dbReference type="SUPFAM" id="SSF52047">
    <property type="entry name" value="RNI-like"/>
    <property type="match status" value="1"/>
</dbReference>
<feature type="domain" description="FBD" evidence="1">
    <location>
        <begin position="191"/>
        <end position="261"/>
    </location>
</feature>
<reference evidence="2 3" key="1">
    <citation type="submission" date="2024-02" db="EMBL/GenBank/DDBJ databases">
        <authorList>
            <person name="Vignale AGUSTIN F."/>
            <person name="Sosa J E."/>
            <person name="Modenutti C."/>
        </authorList>
    </citation>
    <scope>NUCLEOTIDE SEQUENCE [LARGE SCALE GENOMIC DNA]</scope>
</reference>
<dbReference type="Proteomes" id="UP001642360">
    <property type="component" value="Unassembled WGS sequence"/>
</dbReference>
<gene>
    <name evidence="2" type="ORF">ILEXP_LOCUS9614</name>
</gene>
<protein>
    <recommendedName>
        <fullName evidence="1">FBD domain-containing protein</fullName>
    </recommendedName>
</protein>
<keyword evidence="3" id="KW-1185">Reference proteome</keyword>
<dbReference type="SMART" id="SM00579">
    <property type="entry name" value="FBD"/>
    <property type="match status" value="1"/>
</dbReference>
<dbReference type="InterPro" id="IPR006566">
    <property type="entry name" value="FBD"/>
</dbReference>
<dbReference type="AlphaFoldDB" id="A0ABC8RB51"/>
<dbReference type="Gene3D" id="3.80.10.10">
    <property type="entry name" value="Ribonuclease Inhibitor"/>
    <property type="match status" value="1"/>
</dbReference>
<dbReference type="PANTHER" id="PTHR31900:SF34">
    <property type="entry name" value="EMB|CAB62440.1-RELATED"/>
    <property type="match status" value="1"/>
</dbReference>
<organism evidence="2 3">
    <name type="scientific">Ilex paraguariensis</name>
    <name type="common">yerba mate</name>
    <dbReference type="NCBI Taxonomy" id="185542"/>
    <lineage>
        <taxon>Eukaryota</taxon>
        <taxon>Viridiplantae</taxon>
        <taxon>Streptophyta</taxon>
        <taxon>Embryophyta</taxon>
        <taxon>Tracheophyta</taxon>
        <taxon>Spermatophyta</taxon>
        <taxon>Magnoliopsida</taxon>
        <taxon>eudicotyledons</taxon>
        <taxon>Gunneridae</taxon>
        <taxon>Pentapetalae</taxon>
        <taxon>asterids</taxon>
        <taxon>campanulids</taxon>
        <taxon>Aquifoliales</taxon>
        <taxon>Aquifoliaceae</taxon>
        <taxon>Ilex</taxon>
    </lineage>
</organism>
<dbReference type="EMBL" id="CAUOFW020001186">
    <property type="protein sequence ID" value="CAK9141983.1"/>
    <property type="molecule type" value="Genomic_DNA"/>
</dbReference>
<name>A0ABC8RB51_9AQUA</name>